<feature type="region of interest" description="Disordered" evidence="3">
    <location>
        <begin position="1087"/>
        <end position="1110"/>
    </location>
</feature>
<dbReference type="InterPro" id="IPR002125">
    <property type="entry name" value="CMP_dCMP_dom"/>
</dbReference>
<dbReference type="Pfam" id="PF00383">
    <property type="entry name" value="dCMP_cyt_deam_1"/>
    <property type="match status" value="1"/>
</dbReference>
<comment type="caution">
    <text evidence="5">The sequence shown here is derived from an EMBL/GenBank/DDBJ whole genome shotgun (WGS) entry which is preliminary data.</text>
</comment>
<dbReference type="PROSITE" id="PS51747">
    <property type="entry name" value="CYT_DCMP_DEAMINASES_2"/>
    <property type="match status" value="1"/>
</dbReference>
<feature type="region of interest" description="Disordered" evidence="3">
    <location>
        <begin position="759"/>
        <end position="866"/>
    </location>
</feature>
<protein>
    <recommendedName>
        <fullName evidence="4">CMP/dCMP-type deaminase domain-containing protein</fullName>
    </recommendedName>
</protein>
<reference evidence="5" key="1">
    <citation type="submission" date="2021-05" db="EMBL/GenBank/DDBJ databases">
        <authorList>
            <person name="Khan N."/>
        </authorList>
    </citation>
    <scope>NUCLEOTIDE SEQUENCE</scope>
</reference>
<feature type="region of interest" description="Disordered" evidence="3">
    <location>
        <begin position="492"/>
        <end position="513"/>
    </location>
</feature>
<gene>
    <name evidence="5" type="ORF">FEQUK3_LOCUS781</name>
</gene>
<dbReference type="CDD" id="cd01285">
    <property type="entry name" value="nucleoside_deaminase"/>
    <property type="match status" value="1"/>
</dbReference>
<dbReference type="EMBL" id="CAJSTJ010000033">
    <property type="protein sequence ID" value="CAG7555101.1"/>
    <property type="molecule type" value="Genomic_DNA"/>
</dbReference>
<name>A0A8J2IE84_FUSEQ</name>
<feature type="domain" description="CMP/dCMP-type deaminase" evidence="4">
    <location>
        <begin position="907"/>
        <end position="1076"/>
    </location>
</feature>
<evidence type="ECO:0000313" key="5">
    <source>
        <dbReference type="EMBL" id="CAG7555101.1"/>
    </source>
</evidence>
<feature type="region of interest" description="Disordered" evidence="3">
    <location>
        <begin position="1198"/>
        <end position="1217"/>
    </location>
</feature>
<dbReference type="InterPro" id="IPR001138">
    <property type="entry name" value="Zn2Cys6_DnaBD"/>
</dbReference>
<dbReference type="GO" id="GO:0005634">
    <property type="term" value="C:nucleus"/>
    <property type="evidence" value="ECO:0007669"/>
    <property type="project" value="TreeGrafter"/>
</dbReference>
<keyword evidence="2" id="KW-0539">Nucleus</keyword>
<evidence type="ECO:0000256" key="2">
    <source>
        <dbReference type="ARBA" id="ARBA00023242"/>
    </source>
</evidence>
<proteinExistence type="predicted"/>
<evidence type="ECO:0000256" key="1">
    <source>
        <dbReference type="ARBA" id="ARBA00022801"/>
    </source>
</evidence>
<dbReference type="CDD" id="cd00067">
    <property type="entry name" value="GAL4"/>
    <property type="match status" value="1"/>
</dbReference>
<keyword evidence="1" id="KW-0378">Hydrolase</keyword>
<dbReference type="GO" id="GO:0005737">
    <property type="term" value="C:cytoplasm"/>
    <property type="evidence" value="ECO:0007669"/>
    <property type="project" value="TreeGrafter"/>
</dbReference>
<dbReference type="AlphaFoldDB" id="A0A8J2IE84"/>
<accession>A0A8J2IE84</accession>
<feature type="region of interest" description="Disordered" evidence="3">
    <location>
        <begin position="114"/>
        <end position="165"/>
    </location>
</feature>
<feature type="compositionally biased region" description="Low complexity" evidence="3">
    <location>
        <begin position="986"/>
        <end position="1000"/>
    </location>
</feature>
<evidence type="ECO:0000256" key="3">
    <source>
        <dbReference type="SAM" id="MobiDB-lite"/>
    </source>
</evidence>
<sequence length="1217" mass="129793">MATNSNTLPQGFSVYQPALGAQLQFFPAIGTRELDELVNAYIPGPASTQEKRATISLNYLEYAHLTGQTYKFYPVYTLSASVESPVGASPLQDSGYGSFNTSPVTSNWDWTHVNTASSRRSSPKSTASQQPTDFSNLPGMKIMTKDGRDVTNSASRGSKTKEQRDHAHLMRIIKACESCKKKKIRCDPSHKKRGVSSTAAQPAKVTKKTKTLIPEIKAPAVTPGAFAGQVAVPELDFPTNSENLSASAGSESDMWEQFIQYPAVDDSYDFFNDPEGYFSPQSSSSVSEYSAKLATPTMGEDILRRPRGTADVEIAELGNSAAYLPFNQADTNHDYVDFNLYSPESSFSEDERMVPIQVSKQSVSHPRSPAPNPLPPRDSSGLSSPGDEYGDGQLTDNLFGGQRVPGSSALQHFATHDQLGQQDVYRDRAAGSEHPTAVAPTFSLSSDLLSTTDSSLHYSPVVALDTQSSVETLLSTNSNVTTSRDIIEARGVTTTGPSDSRLAENATTQSHSQPIEITATQQSSQSSATVAAQTEPQLTEITSALPARRPTETLSTSILPAYHTVDAQDALDQMDSRDAEIHNVAADISQASPMPVAGPHASHSLTSMARQPELESIATFAATLIAPTVWSYAFQLLAKIGDCSEQWKRSSAQTQRKVCHFTSNLGMITTKLRNTTLGGMTPVFDSGKAGIPAPTPASDAQLSSDIIVHLWGIRYKRQAKCGLAPGSSMGVLKSLGLSPVKEAGAKAIRRLFGRVMPAESDGVTASASGSASDTDQTGRGNASNEPTKDNISTESQSKKNQESSSSPSTTRSQANTTATDHPQKHDHLSTTTIPTAASDMASPHKQFSQNEGADKENQPPNASELSESLARLQLHDDKAISTSPKSTTPVIPTAPIYTDPAVVAERAMHMKFTEAALDMARLALRTNETPVGCVLVHKGKIIARGMNATNVTRNGTRHAEFMALGALLSHPPKNGPRTTYLKPKAENQSESASDASSIESGPPDEGNEDGSKGHLYPYGQKCHPDERVDRSIIRESILYVTVEPCVMCASLLRQLGIKKVYFGAVNDKFGGTGGVFSIHANSLPVSADGQTASAHPTPKPAQLPDGSGTLGVSYPPGGGDGGNIESGYEIEGGWGRDEAVGLLRRFYVQENGRAPVPRKKEGRAARLAAMMEGEGNGEETLNPDVATPVAEADVIDLPTSTETLKGEPAPLADRTNV</sequence>
<dbReference type="Proteomes" id="UP000693738">
    <property type="component" value="Unassembled WGS sequence"/>
</dbReference>
<dbReference type="GO" id="GO:0002100">
    <property type="term" value="P:tRNA wobble adenosine to inosine editing"/>
    <property type="evidence" value="ECO:0007669"/>
    <property type="project" value="TreeGrafter"/>
</dbReference>
<dbReference type="GO" id="GO:0000981">
    <property type="term" value="F:DNA-binding transcription factor activity, RNA polymerase II-specific"/>
    <property type="evidence" value="ECO:0007669"/>
    <property type="project" value="InterPro"/>
</dbReference>
<evidence type="ECO:0000259" key="4">
    <source>
        <dbReference type="PROSITE" id="PS51747"/>
    </source>
</evidence>
<dbReference type="PANTHER" id="PTHR11079:SF149">
    <property type="entry name" value="TRNA-SPECIFIC ADENOSINE DEAMINASE 2"/>
    <property type="match status" value="1"/>
</dbReference>
<organism evidence="5 6">
    <name type="scientific">Fusarium equiseti</name>
    <name type="common">Fusarium scirpi</name>
    <dbReference type="NCBI Taxonomy" id="61235"/>
    <lineage>
        <taxon>Eukaryota</taxon>
        <taxon>Fungi</taxon>
        <taxon>Dikarya</taxon>
        <taxon>Ascomycota</taxon>
        <taxon>Pezizomycotina</taxon>
        <taxon>Sordariomycetes</taxon>
        <taxon>Hypocreomycetidae</taxon>
        <taxon>Hypocreales</taxon>
        <taxon>Nectriaceae</taxon>
        <taxon>Fusarium</taxon>
        <taxon>Fusarium incarnatum-equiseti species complex</taxon>
    </lineage>
</organism>
<feature type="region of interest" description="Disordered" evidence="3">
    <location>
        <begin position="967"/>
        <end position="1022"/>
    </location>
</feature>
<feature type="compositionally biased region" description="Low complexity" evidence="3">
    <location>
        <begin position="802"/>
        <end position="813"/>
    </location>
</feature>
<dbReference type="GO" id="GO:0008270">
    <property type="term" value="F:zinc ion binding"/>
    <property type="evidence" value="ECO:0007669"/>
    <property type="project" value="InterPro"/>
</dbReference>
<dbReference type="PANTHER" id="PTHR11079">
    <property type="entry name" value="CYTOSINE DEAMINASE FAMILY MEMBER"/>
    <property type="match status" value="1"/>
</dbReference>
<evidence type="ECO:0000313" key="6">
    <source>
        <dbReference type="Proteomes" id="UP000693738"/>
    </source>
</evidence>
<feature type="compositionally biased region" description="Low complexity" evidence="3">
    <location>
        <begin position="115"/>
        <end position="128"/>
    </location>
</feature>
<feature type="region of interest" description="Disordered" evidence="3">
    <location>
        <begin position="357"/>
        <end position="406"/>
    </location>
</feature>
<feature type="compositionally biased region" description="Low complexity" evidence="3">
    <location>
        <begin position="760"/>
        <end position="775"/>
    </location>
</feature>
<dbReference type="GO" id="GO:0052717">
    <property type="term" value="F:tRNA-specific adenosine-34 deaminase activity"/>
    <property type="evidence" value="ECO:0007669"/>
    <property type="project" value="TreeGrafter"/>
</dbReference>